<reference evidence="2" key="1">
    <citation type="submission" date="2021-06" db="EMBL/GenBank/DDBJ databases">
        <title>Updating the genus Pseudomonas: Description of 43 new species and partition of the Pseudomonas putida group.</title>
        <authorList>
            <person name="Girard L."/>
            <person name="Lood C."/>
            <person name="Vandamme P."/>
            <person name="Rokni-Zadeh H."/>
            <person name="Van Noort V."/>
            <person name="Hofte M."/>
            <person name="Lavigne R."/>
            <person name="De Mot R."/>
        </authorList>
    </citation>
    <scope>NUCLEOTIDE SEQUENCE</scope>
    <source>
        <strain evidence="2">SWRI74</strain>
    </source>
</reference>
<dbReference type="CDD" id="cd00093">
    <property type="entry name" value="HTH_XRE"/>
    <property type="match status" value="1"/>
</dbReference>
<name>A0ABS6QZJ5_9PSED</name>
<protein>
    <submittedName>
        <fullName evidence="2">Helix-turn-helix transcriptional regulator</fullName>
    </submittedName>
</protein>
<dbReference type="RefSeq" id="WP_217873564.1">
    <property type="nucleotide sequence ID" value="NZ_JAHSTU010000014.1"/>
</dbReference>
<dbReference type="EMBL" id="JAHSTU010000014">
    <property type="protein sequence ID" value="MBV4524363.1"/>
    <property type="molecule type" value="Genomic_DNA"/>
</dbReference>
<dbReference type="Proteomes" id="UP001049200">
    <property type="component" value="Unassembled WGS sequence"/>
</dbReference>
<gene>
    <name evidence="2" type="ORF">KVG88_30275</name>
</gene>
<dbReference type="InterPro" id="IPR001387">
    <property type="entry name" value="Cro/C1-type_HTH"/>
</dbReference>
<keyword evidence="3" id="KW-1185">Reference proteome</keyword>
<sequence length="96" mass="11016">MTLDADRQPSPQNIRKARKNRNLSESAAGELIYVSRESWRLYEKGTTKMKLGLWELFLFKTGQLWIKPIVEVRPKSIRAGRVENLRPFGANTLGAD</sequence>
<comment type="caution">
    <text evidence="2">The sequence shown here is derived from an EMBL/GenBank/DDBJ whole genome shotgun (WGS) entry which is preliminary data.</text>
</comment>
<proteinExistence type="predicted"/>
<evidence type="ECO:0000313" key="2">
    <source>
        <dbReference type="EMBL" id="MBV4524363.1"/>
    </source>
</evidence>
<evidence type="ECO:0000313" key="3">
    <source>
        <dbReference type="Proteomes" id="UP001049200"/>
    </source>
</evidence>
<feature type="region of interest" description="Disordered" evidence="1">
    <location>
        <begin position="1"/>
        <end position="21"/>
    </location>
</feature>
<evidence type="ECO:0000256" key="1">
    <source>
        <dbReference type="SAM" id="MobiDB-lite"/>
    </source>
</evidence>
<accession>A0ABS6QZJ5</accession>
<organism evidence="2 3">
    <name type="scientific">Pseudomonas azerbaijanoccidentalis</name>
    <dbReference type="NCBI Taxonomy" id="2842347"/>
    <lineage>
        <taxon>Bacteria</taxon>
        <taxon>Pseudomonadati</taxon>
        <taxon>Pseudomonadota</taxon>
        <taxon>Gammaproteobacteria</taxon>
        <taxon>Pseudomonadales</taxon>
        <taxon>Pseudomonadaceae</taxon>
        <taxon>Pseudomonas</taxon>
    </lineage>
</organism>